<evidence type="ECO:0000256" key="6">
    <source>
        <dbReference type="ARBA" id="ARBA00022777"/>
    </source>
</evidence>
<keyword evidence="11" id="KW-1185">Reference proteome</keyword>
<evidence type="ECO:0000256" key="2">
    <source>
        <dbReference type="ARBA" id="ARBA00005051"/>
    </source>
</evidence>
<dbReference type="Gene3D" id="3.30.70.560">
    <property type="entry name" value="7,8-Dihydro-6-hydroxymethylpterin-pyrophosphokinase HPPK"/>
    <property type="match status" value="1"/>
</dbReference>
<dbReference type="CDD" id="cd00483">
    <property type="entry name" value="HPPK"/>
    <property type="match status" value="1"/>
</dbReference>
<evidence type="ECO:0000259" key="9">
    <source>
        <dbReference type="Pfam" id="PF01288"/>
    </source>
</evidence>
<dbReference type="Pfam" id="PF01288">
    <property type="entry name" value="HPPK"/>
    <property type="match status" value="1"/>
</dbReference>
<sequence length="177" mass="18634">MSRRLAQGLGDDGASDTSEPVAAVVALGANLGDRAATMESAVQALRALPLVTGVVVSTPIESIAVRVTGPDAAAPSYLNAVALVTTRLAPSVLLSYLHAIEARHGRERRERWGDRTLDLDLIAYPGVTSADAALILPHPRAAERDFVLGPWLEIDPDAELAGYGRVDEVLAHLRGDA</sequence>
<dbReference type="GO" id="GO:0046656">
    <property type="term" value="P:folic acid biosynthetic process"/>
    <property type="evidence" value="ECO:0007669"/>
    <property type="project" value="UniProtKB-KW"/>
</dbReference>
<dbReference type="SUPFAM" id="SSF55083">
    <property type="entry name" value="6-hydroxymethyl-7,8-dihydropterin pyrophosphokinase, HPPK"/>
    <property type="match status" value="1"/>
</dbReference>
<evidence type="ECO:0000313" key="10">
    <source>
        <dbReference type="EMBL" id="MBA8817693.1"/>
    </source>
</evidence>
<dbReference type="InterPro" id="IPR000550">
    <property type="entry name" value="Hppk"/>
</dbReference>
<dbReference type="AlphaFoldDB" id="A0A7W3PMY5"/>
<dbReference type="PANTHER" id="PTHR43071">
    <property type="entry name" value="2-AMINO-4-HYDROXY-6-HYDROXYMETHYLDIHYDROPTERIDINE PYROPHOSPHOKINASE"/>
    <property type="match status" value="1"/>
</dbReference>
<dbReference type="GO" id="GO:0046654">
    <property type="term" value="P:tetrahydrofolate biosynthetic process"/>
    <property type="evidence" value="ECO:0007669"/>
    <property type="project" value="UniProtKB-UniPathway"/>
</dbReference>
<reference evidence="10 11" key="1">
    <citation type="submission" date="2020-07" db="EMBL/GenBank/DDBJ databases">
        <title>Sequencing the genomes of 1000 actinobacteria strains.</title>
        <authorList>
            <person name="Klenk H.-P."/>
        </authorList>
    </citation>
    <scope>NUCLEOTIDE SEQUENCE [LARGE SCALE GENOMIC DNA]</scope>
    <source>
        <strain evidence="10 11">DSM 27576</strain>
    </source>
</reference>
<dbReference type="GO" id="GO:0005524">
    <property type="term" value="F:ATP binding"/>
    <property type="evidence" value="ECO:0007669"/>
    <property type="project" value="UniProtKB-KW"/>
</dbReference>
<keyword evidence="8" id="KW-0289">Folate biosynthesis</keyword>
<comment type="catalytic activity">
    <reaction evidence="1">
        <text>6-hydroxymethyl-7,8-dihydropterin + ATP = (7,8-dihydropterin-6-yl)methyl diphosphate + AMP + H(+)</text>
        <dbReference type="Rhea" id="RHEA:11412"/>
        <dbReference type="ChEBI" id="CHEBI:15378"/>
        <dbReference type="ChEBI" id="CHEBI:30616"/>
        <dbReference type="ChEBI" id="CHEBI:44841"/>
        <dbReference type="ChEBI" id="CHEBI:72950"/>
        <dbReference type="ChEBI" id="CHEBI:456215"/>
        <dbReference type="EC" id="2.7.6.3"/>
    </reaction>
</comment>
<keyword evidence="5" id="KW-0547">Nucleotide-binding</keyword>
<evidence type="ECO:0000256" key="3">
    <source>
        <dbReference type="ARBA" id="ARBA00013253"/>
    </source>
</evidence>
<keyword evidence="4" id="KW-0808">Transferase</keyword>
<evidence type="ECO:0000256" key="5">
    <source>
        <dbReference type="ARBA" id="ARBA00022741"/>
    </source>
</evidence>
<dbReference type="RefSeq" id="WP_167045527.1">
    <property type="nucleotide sequence ID" value="NZ_JAAOZB010000001.1"/>
</dbReference>
<keyword evidence="7" id="KW-0067">ATP-binding</keyword>
<accession>A0A7W3PMY5</accession>
<comment type="pathway">
    <text evidence="2">Cofactor biosynthesis; tetrahydrofolate biosynthesis; 2-amino-4-hydroxy-6-hydroxymethyl-7,8-dihydropteridine diphosphate from 7,8-dihydroneopterin triphosphate: step 4/4.</text>
</comment>
<dbReference type="GO" id="GO:0003848">
    <property type="term" value="F:2-amino-4-hydroxy-6-hydroxymethyldihydropteridine diphosphokinase activity"/>
    <property type="evidence" value="ECO:0007669"/>
    <property type="project" value="UniProtKB-EC"/>
</dbReference>
<comment type="caution">
    <text evidence="10">The sequence shown here is derived from an EMBL/GenBank/DDBJ whole genome shotgun (WGS) entry which is preliminary data.</text>
</comment>
<evidence type="ECO:0000256" key="7">
    <source>
        <dbReference type="ARBA" id="ARBA00022840"/>
    </source>
</evidence>
<dbReference type="InterPro" id="IPR035907">
    <property type="entry name" value="Hppk_sf"/>
</dbReference>
<dbReference type="EMBL" id="JACGWY010000010">
    <property type="protein sequence ID" value="MBA8817693.1"/>
    <property type="molecule type" value="Genomic_DNA"/>
</dbReference>
<evidence type="ECO:0000256" key="4">
    <source>
        <dbReference type="ARBA" id="ARBA00022679"/>
    </source>
</evidence>
<dbReference type="UniPathway" id="UPA00077">
    <property type="reaction ID" value="UER00155"/>
</dbReference>
<dbReference type="PANTHER" id="PTHR43071:SF1">
    <property type="entry name" value="2-AMINO-4-HYDROXY-6-HYDROXYMETHYLDIHYDROPTERIDINE PYROPHOSPHOKINASE"/>
    <property type="match status" value="1"/>
</dbReference>
<keyword evidence="6 10" id="KW-0418">Kinase</keyword>
<feature type="domain" description="7,8-dihydro-6-hydroxymethylpterin-pyrophosphokinase" evidence="9">
    <location>
        <begin position="24"/>
        <end position="156"/>
    </location>
</feature>
<evidence type="ECO:0000313" key="11">
    <source>
        <dbReference type="Proteomes" id="UP000526083"/>
    </source>
</evidence>
<dbReference type="GO" id="GO:0016301">
    <property type="term" value="F:kinase activity"/>
    <property type="evidence" value="ECO:0007669"/>
    <property type="project" value="UniProtKB-KW"/>
</dbReference>
<dbReference type="Proteomes" id="UP000526083">
    <property type="component" value="Unassembled WGS sequence"/>
</dbReference>
<name>A0A7W3PMY5_9MICO</name>
<organism evidence="10 11">
    <name type="scientific">Microbacterium halimionae</name>
    <dbReference type="NCBI Taxonomy" id="1526413"/>
    <lineage>
        <taxon>Bacteria</taxon>
        <taxon>Bacillati</taxon>
        <taxon>Actinomycetota</taxon>
        <taxon>Actinomycetes</taxon>
        <taxon>Micrococcales</taxon>
        <taxon>Microbacteriaceae</taxon>
        <taxon>Microbacterium</taxon>
    </lineage>
</organism>
<dbReference type="EC" id="2.7.6.3" evidence="3"/>
<proteinExistence type="predicted"/>
<dbReference type="NCBIfam" id="TIGR01498">
    <property type="entry name" value="folK"/>
    <property type="match status" value="1"/>
</dbReference>
<protein>
    <recommendedName>
        <fullName evidence="3">2-amino-4-hydroxy-6-hydroxymethyldihydropteridine diphosphokinase</fullName>
        <ecNumber evidence="3">2.7.6.3</ecNumber>
    </recommendedName>
</protein>
<evidence type="ECO:0000256" key="1">
    <source>
        <dbReference type="ARBA" id="ARBA00000198"/>
    </source>
</evidence>
<gene>
    <name evidence="10" type="ORF">FHX48_002798</name>
</gene>
<evidence type="ECO:0000256" key="8">
    <source>
        <dbReference type="ARBA" id="ARBA00022909"/>
    </source>
</evidence>